<protein>
    <submittedName>
        <fullName evidence="1">Uncharacterized protein</fullName>
    </submittedName>
</protein>
<accession>A0A2M9Z6Q6</accession>
<dbReference type="AlphaFoldDB" id="A0A2M9Z6Q6"/>
<sequence length="186" mass="22366">MWQERFGILKNPLERAFQYVFDIANWSSSDETEFYYTKFPEFKLVLDSKETSNRRLEHWMDFENPCEIAFTTIKIFYHTTQLKVLNGINLDYKIYFPNPRYYDLNNVRIDGRAYIIRNNAETCINAIVSGTQKIEEYDSAFVKEQNLKSEIDAYITDLKLQIMIYGLKIEIEEENINQHYSYRDRL</sequence>
<reference evidence="1 2" key="1">
    <citation type="submission" date="2017-07" db="EMBL/GenBank/DDBJ databases">
        <title>Leptospira spp. isolated from tropical soils.</title>
        <authorList>
            <person name="Thibeaux R."/>
            <person name="Iraola G."/>
            <person name="Ferres I."/>
            <person name="Bierque E."/>
            <person name="Girault D."/>
            <person name="Soupe-Gilbert M.-E."/>
            <person name="Picardeau M."/>
            <person name="Goarant C."/>
        </authorList>
    </citation>
    <scope>NUCLEOTIDE SEQUENCE [LARGE SCALE GENOMIC DNA]</scope>
    <source>
        <strain evidence="1 2">FH2-C-A2</strain>
    </source>
</reference>
<proteinExistence type="predicted"/>
<dbReference type="Proteomes" id="UP000231912">
    <property type="component" value="Unassembled WGS sequence"/>
</dbReference>
<comment type="caution">
    <text evidence="1">The sequence shown here is derived from an EMBL/GenBank/DDBJ whole genome shotgun (WGS) entry which is preliminary data.</text>
</comment>
<name>A0A2M9Z6Q6_9LEPT</name>
<dbReference type="RefSeq" id="WP_100760460.1">
    <property type="nucleotide sequence ID" value="NZ_NPDT01000018.1"/>
</dbReference>
<dbReference type="EMBL" id="NPDT01000018">
    <property type="protein sequence ID" value="PJZ64057.1"/>
    <property type="molecule type" value="Genomic_DNA"/>
</dbReference>
<organism evidence="1 2">
    <name type="scientific">Leptospira wolffii</name>
    <dbReference type="NCBI Taxonomy" id="409998"/>
    <lineage>
        <taxon>Bacteria</taxon>
        <taxon>Pseudomonadati</taxon>
        <taxon>Spirochaetota</taxon>
        <taxon>Spirochaetia</taxon>
        <taxon>Leptospirales</taxon>
        <taxon>Leptospiraceae</taxon>
        <taxon>Leptospira</taxon>
    </lineage>
</organism>
<gene>
    <name evidence="1" type="ORF">CH371_20145</name>
</gene>
<evidence type="ECO:0000313" key="1">
    <source>
        <dbReference type="EMBL" id="PJZ64057.1"/>
    </source>
</evidence>
<evidence type="ECO:0000313" key="2">
    <source>
        <dbReference type="Proteomes" id="UP000231912"/>
    </source>
</evidence>